<feature type="domain" description="GCVT N-terminal" evidence="9">
    <location>
        <begin position="6"/>
        <end position="264"/>
    </location>
</feature>
<evidence type="ECO:0000256" key="1">
    <source>
        <dbReference type="ARBA" id="ARBA00008609"/>
    </source>
</evidence>
<keyword evidence="11" id="KW-0489">Methyltransferase</keyword>
<dbReference type="GO" id="GO:0005829">
    <property type="term" value="C:cytosol"/>
    <property type="evidence" value="ECO:0007669"/>
    <property type="project" value="TreeGrafter"/>
</dbReference>
<comment type="subunit">
    <text evidence="7">The glycine cleavage system is composed of four proteins: P, T, L and H.</text>
</comment>
<dbReference type="EC" id="2.1.2.10" evidence="2 7"/>
<dbReference type="PANTHER" id="PTHR43757">
    <property type="entry name" value="AMINOMETHYLTRANSFERASE"/>
    <property type="match status" value="1"/>
</dbReference>
<comment type="similarity">
    <text evidence="1 7">Belongs to the GcvT family.</text>
</comment>
<feature type="domain" description="Aminomethyltransferase C-terminal" evidence="10">
    <location>
        <begin position="282"/>
        <end position="360"/>
    </location>
</feature>
<dbReference type="Gene3D" id="3.30.1360.120">
    <property type="entry name" value="Probable tRNA modification gtpase trme, domain 1"/>
    <property type="match status" value="1"/>
</dbReference>
<dbReference type="Gene3D" id="3.30.70.1400">
    <property type="entry name" value="Aminomethyltransferase beta-barrel domains"/>
    <property type="match status" value="1"/>
</dbReference>
<evidence type="ECO:0000256" key="6">
    <source>
        <dbReference type="ARBA" id="ARBA00047665"/>
    </source>
</evidence>
<dbReference type="NCBIfam" id="NF001567">
    <property type="entry name" value="PRK00389.1"/>
    <property type="match status" value="1"/>
</dbReference>
<proteinExistence type="inferred from homology"/>
<comment type="caution">
    <text evidence="11">The sequence shown here is derived from an EMBL/GenBank/DDBJ whole genome shotgun (WGS) entry which is preliminary data.</text>
</comment>
<feature type="binding site" evidence="8">
    <location>
        <position position="197"/>
    </location>
    <ligand>
        <name>substrate</name>
    </ligand>
</feature>
<dbReference type="GO" id="GO:0032259">
    <property type="term" value="P:methylation"/>
    <property type="evidence" value="ECO:0007669"/>
    <property type="project" value="UniProtKB-KW"/>
</dbReference>
<dbReference type="GO" id="GO:0008483">
    <property type="term" value="F:transaminase activity"/>
    <property type="evidence" value="ECO:0007669"/>
    <property type="project" value="UniProtKB-KW"/>
</dbReference>
<reference evidence="11 12" key="1">
    <citation type="submission" date="2019-05" db="EMBL/GenBank/DDBJ databases">
        <title>Draft Whole-Genome sequence of the green sulfur bacterium Prosthecochloris vibrioformis DSM 260.</title>
        <authorList>
            <person name="Meyer T.E."/>
            <person name="Kyndt J.A."/>
        </authorList>
    </citation>
    <scope>NUCLEOTIDE SEQUENCE [LARGE SCALE GENOMIC DNA]</scope>
    <source>
        <strain evidence="11 12">DSM 260</strain>
    </source>
</reference>
<dbReference type="InterPro" id="IPR006222">
    <property type="entry name" value="GCVT_N"/>
</dbReference>
<dbReference type="Proteomes" id="UP000309544">
    <property type="component" value="Unassembled WGS sequence"/>
</dbReference>
<dbReference type="InterPro" id="IPR013977">
    <property type="entry name" value="GcvT_C"/>
</dbReference>
<dbReference type="GO" id="GO:0004047">
    <property type="term" value="F:aminomethyltransferase activity"/>
    <property type="evidence" value="ECO:0007669"/>
    <property type="project" value="UniProtKB-UniRule"/>
</dbReference>
<dbReference type="Gene3D" id="4.10.1250.10">
    <property type="entry name" value="Aminomethyltransferase fragment"/>
    <property type="match status" value="1"/>
</dbReference>
<keyword evidence="4 7" id="KW-0808">Transferase</keyword>
<dbReference type="FunFam" id="3.30.70.1400:FF:000001">
    <property type="entry name" value="Aminomethyltransferase"/>
    <property type="match status" value="1"/>
</dbReference>
<dbReference type="InterPro" id="IPR006223">
    <property type="entry name" value="GcvT"/>
</dbReference>
<dbReference type="InterPro" id="IPR027266">
    <property type="entry name" value="TrmE/GcvT-like"/>
</dbReference>
<dbReference type="GO" id="GO:0019464">
    <property type="term" value="P:glycine decarboxylation via glycine cleavage system"/>
    <property type="evidence" value="ECO:0007669"/>
    <property type="project" value="UniProtKB-UniRule"/>
</dbReference>
<dbReference type="PANTHER" id="PTHR43757:SF2">
    <property type="entry name" value="AMINOMETHYLTRANSFERASE, MITOCHONDRIAL"/>
    <property type="match status" value="1"/>
</dbReference>
<evidence type="ECO:0000256" key="7">
    <source>
        <dbReference type="HAMAP-Rule" id="MF_00259"/>
    </source>
</evidence>
<keyword evidence="12" id="KW-1185">Reference proteome</keyword>
<organism evidence="11 12">
    <name type="scientific">Prosthecochloris vibrioformis</name>
    <name type="common">Chlorobium vibrioforme</name>
    <dbReference type="NCBI Taxonomy" id="1098"/>
    <lineage>
        <taxon>Bacteria</taxon>
        <taxon>Pseudomonadati</taxon>
        <taxon>Chlorobiota</taxon>
        <taxon>Chlorobiia</taxon>
        <taxon>Chlorobiales</taxon>
        <taxon>Chlorobiaceae</taxon>
        <taxon>Prosthecochloris</taxon>
    </lineage>
</organism>
<dbReference type="Pfam" id="PF01571">
    <property type="entry name" value="GCV_T"/>
    <property type="match status" value="1"/>
</dbReference>
<comment type="function">
    <text evidence="7">The glycine cleavage system catalyzes the degradation of glycine.</text>
</comment>
<evidence type="ECO:0000256" key="4">
    <source>
        <dbReference type="ARBA" id="ARBA00022679"/>
    </source>
</evidence>
<sequence>MKKTALYDWHQRHGARIIDFGGYLMPVQYSGIIAEHRAVRSGAGLFDVSHMGNFVVRGGGATRFLQHMTSNDVSRLSDGEAQYTLMLYPDGGIVDDLIIYRMALDTWFMVVNASNMEKDFEWLMQHVGEFDDVSLENRTDDLSLIALQGPESMSVLEKVFPGVSPSLPKPFTFSTQRFHEYEAVIAATGYTGEKGVEISLPNEGAEALWQALMDAGQDVGIAPIGLGARDTLRLEMGYPLYGHEIDRTTNPLETRLKWVTRLEKEEFIGKDACLEVSRNPQRTVTGFIMQERAIPRQGFTLYNLKKEPVGEVCSGTMSPTLQKPLGTASILREYMAPGTPVLLEVRGRYFRGQVEQLPFVNNS</sequence>
<evidence type="ECO:0000313" key="12">
    <source>
        <dbReference type="Proteomes" id="UP000309544"/>
    </source>
</evidence>
<dbReference type="InterPro" id="IPR029043">
    <property type="entry name" value="GcvT/YgfZ_C"/>
</dbReference>
<dbReference type="InterPro" id="IPR028896">
    <property type="entry name" value="GcvT/YgfZ/DmdA"/>
</dbReference>
<dbReference type="AlphaFoldDB" id="A0A5C4S3T1"/>
<gene>
    <name evidence="7 11" type="primary">gcvT</name>
    <name evidence="11" type="ORF">FGF68_02010</name>
</gene>
<dbReference type="GO" id="GO:0005960">
    <property type="term" value="C:glycine cleavage complex"/>
    <property type="evidence" value="ECO:0007669"/>
    <property type="project" value="InterPro"/>
</dbReference>
<protein>
    <recommendedName>
        <fullName evidence="2 7">Aminomethyltransferase</fullName>
        <ecNumber evidence="2 7">2.1.2.10</ecNumber>
    </recommendedName>
    <alternativeName>
        <fullName evidence="5 7">Glycine cleavage system T protein</fullName>
    </alternativeName>
</protein>
<evidence type="ECO:0000256" key="2">
    <source>
        <dbReference type="ARBA" id="ARBA00012616"/>
    </source>
</evidence>
<dbReference type="RefSeq" id="WP_139626133.1">
    <property type="nucleotide sequence ID" value="NZ_VDCI01000001.1"/>
</dbReference>
<dbReference type="SUPFAM" id="SSF103025">
    <property type="entry name" value="Folate-binding domain"/>
    <property type="match status" value="1"/>
</dbReference>
<evidence type="ECO:0000256" key="3">
    <source>
        <dbReference type="ARBA" id="ARBA00022576"/>
    </source>
</evidence>
<dbReference type="InterPro" id="IPR022903">
    <property type="entry name" value="GcvT_bac"/>
</dbReference>
<dbReference type="GO" id="GO:0008168">
    <property type="term" value="F:methyltransferase activity"/>
    <property type="evidence" value="ECO:0007669"/>
    <property type="project" value="UniProtKB-KW"/>
</dbReference>
<name>A0A5C4S3T1_PROVB</name>
<evidence type="ECO:0000259" key="9">
    <source>
        <dbReference type="Pfam" id="PF01571"/>
    </source>
</evidence>
<evidence type="ECO:0000259" key="10">
    <source>
        <dbReference type="Pfam" id="PF08669"/>
    </source>
</evidence>
<dbReference type="NCBIfam" id="TIGR00528">
    <property type="entry name" value="gcvT"/>
    <property type="match status" value="1"/>
</dbReference>
<comment type="catalytic activity">
    <reaction evidence="6 7">
        <text>N(6)-[(R)-S(8)-aminomethyldihydrolipoyl]-L-lysyl-[protein] + (6S)-5,6,7,8-tetrahydrofolate = N(6)-[(R)-dihydrolipoyl]-L-lysyl-[protein] + (6R)-5,10-methylene-5,6,7,8-tetrahydrofolate + NH4(+)</text>
        <dbReference type="Rhea" id="RHEA:16945"/>
        <dbReference type="Rhea" id="RHEA-COMP:10475"/>
        <dbReference type="Rhea" id="RHEA-COMP:10492"/>
        <dbReference type="ChEBI" id="CHEBI:15636"/>
        <dbReference type="ChEBI" id="CHEBI:28938"/>
        <dbReference type="ChEBI" id="CHEBI:57453"/>
        <dbReference type="ChEBI" id="CHEBI:83100"/>
        <dbReference type="ChEBI" id="CHEBI:83143"/>
        <dbReference type="EC" id="2.1.2.10"/>
    </reaction>
</comment>
<dbReference type="EMBL" id="VDCI01000001">
    <property type="protein sequence ID" value="TNJ37975.1"/>
    <property type="molecule type" value="Genomic_DNA"/>
</dbReference>
<dbReference type="Gene3D" id="2.40.30.110">
    <property type="entry name" value="Aminomethyltransferase beta-barrel domains"/>
    <property type="match status" value="1"/>
</dbReference>
<accession>A0A5C4S3T1</accession>
<dbReference type="Pfam" id="PF08669">
    <property type="entry name" value="GCV_T_C"/>
    <property type="match status" value="1"/>
</dbReference>
<dbReference type="PIRSF" id="PIRSF006487">
    <property type="entry name" value="GcvT"/>
    <property type="match status" value="1"/>
</dbReference>
<dbReference type="HAMAP" id="MF_00259">
    <property type="entry name" value="GcvT"/>
    <property type="match status" value="1"/>
</dbReference>
<dbReference type="SUPFAM" id="SSF101790">
    <property type="entry name" value="Aminomethyltransferase beta-barrel domain"/>
    <property type="match status" value="1"/>
</dbReference>
<evidence type="ECO:0000313" key="11">
    <source>
        <dbReference type="EMBL" id="TNJ37975.1"/>
    </source>
</evidence>
<keyword evidence="3 7" id="KW-0032">Aminotransferase</keyword>
<evidence type="ECO:0000256" key="5">
    <source>
        <dbReference type="ARBA" id="ARBA00031395"/>
    </source>
</evidence>
<evidence type="ECO:0000256" key="8">
    <source>
        <dbReference type="PIRSR" id="PIRSR006487-1"/>
    </source>
</evidence>